<proteinExistence type="predicted"/>
<reference evidence="2 3" key="1">
    <citation type="journal article" date="2010" name="Proc. Natl. Acad. Sci. U.S.A.">
        <title>Insights into evolution of multicellular fungi from the assembled chromosomes of the mushroom Coprinopsis cinerea (Coprinus cinereus).</title>
        <authorList>
            <person name="Stajich J.E."/>
            <person name="Wilke S.K."/>
            <person name="Ahren D."/>
            <person name="Au C.H."/>
            <person name="Birren B.W."/>
            <person name="Borodovsky M."/>
            <person name="Burns C."/>
            <person name="Canback B."/>
            <person name="Casselton L.A."/>
            <person name="Cheng C.K."/>
            <person name="Deng J."/>
            <person name="Dietrich F.S."/>
            <person name="Fargo D.C."/>
            <person name="Farman M.L."/>
            <person name="Gathman A.C."/>
            <person name="Goldberg J."/>
            <person name="Guigo R."/>
            <person name="Hoegger P.J."/>
            <person name="Hooker J.B."/>
            <person name="Huggins A."/>
            <person name="James T.Y."/>
            <person name="Kamada T."/>
            <person name="Kilaru S."/>
            <person name="Kodira C."/>
            <person name="Kues U."/>
            <person name="Kupfer D."/>
            <person name="Kwan H.S."/>
            <person name="Lomsadze A."/>
            <person name="Li W."/>
            <person name="Lilly W.W."/>
            <person name="Ma L.J."/>
            <person name="Mackey A.J."/>
            <person name="Manning G."/>
            <person name="Martin F."/>
            <person name="Muraguchi H."/>
            <person name="Natvig D.O."/>
            <person name="Palmerini H."/>
            <person name="Ramesh M.A."/>
            <person name="Rehmeyer C.J."/>
            <person name="Roe B.A."/>
            <person name="Shenoy N."/>
            <person name="Stanke M."/>
            <person name="Ter-Hovhannisyan V."/>
            <person name="Tunlid A."/>
            <person name="Velagapudi R."/>
            <person name="Vision T.J."/>
            <person name="Zeng Q."/>
            <person name="Zolan M.E."/>
            <person name="Pukkila P.J."/>
        </authorList>
    </citation>
    <scope>NUCLEOTIDE SEQUENCE [LARGE SCALE GENOMIC DNA]</scope>
    <source>
        <strain evidence="3">Okayama-7 / 130 / ATCC MYA-4618 / FGSC 9003</strain>
    </source>
</reference>
<dbReference type="KEGG" id="cci:CC1G_04941"/>
<dbReference type="EMBL" id="AACS02000002">
    <property type="protein sequence ID" value="EAU80831.2"/>
    <property type="molecule type" value="Genomic_DNA"/>
</dbReference>
<gene>
    <name evidence="2" type="ORF">CC1G_04941</name>
</gene>
<evidence type="ECO:0000256" key="1">
    <source>
        <dbReference type="SAM" id="MobiDB-lite"/>
    </source>
</evidence>
<name>A8PFM4_COPC7</name>
<dbReference type="VEuPathDB" id="FungiDB:CC1G_04941"/>
<dbReference type="RefSeq" id="XP_001841097.2">
    <property type="nucleotide sequence ID" value="XM_001841045.2"/>
</dbReference>
<dbReference type="HOGENOM" id="CLU_771628_0_0_1"/>
<organism evidence="2 3">
    <name type="scientific">Coprinopsis cinerea (strain Okayama-7 / 130 / ATCC MYA-4618 / FGSC 9003)</name>
    <name type="common">Inky cap fungus</name>
    <name type="synonym">Hormographiella aspergillata</name>
    <dbReference type="NCBI Taxonomy" id="240176"/>
    <lineage>
        <taxon>Eukaryota</taxon>
        <taxon>Fungi</taxon>
        <taxon>Dikarya</taxon>
        <taxon>Basidiomycota</taxon>
        <taxon>Agaricomycotina</taxon>
        <taxon>Agaricomycetes</taxon>
        <taxon>Agaricomycetidae</taxon>
        <taxon>Agaricales</taxon>
        <taxon>Agaricineae</taxon>
        <taxon>Psathyrellaceae</taxon>
        <taxon>Coprinopsis</taxon>
    </lineage>
</organism>
<dbReference type="OrthoDB" id="3069827at2759"/>
<comment type="caution">
    <text evidence="2">The sequence shown here is derived from an EMBL/GenBank/DDBJ whole genome shotgun (WGS) entry which is preliminary data.</text>
</comment>
<evidence type="ECO:0000313" key="2">
    <source>
        <dbReference type="EMBL" id="EAU80831.2"/>
    </source>
</evidence>
<protein>
    <submittedName>
        <fullName evidence="2">Uncharacterized protein</fullName>
    </submittedName>
</protein>
<keyword evidence="3" id="KW-1185">Reference proteome</keyword>
<dbReference type="GeneID" id="6017765"/>
<accession>A8PFM4</accession>
<dbReference type="InParanoid" id="A8PFM4"/>
<dbReference type="AlphaFoldDB" id="A8PFM4"/>
<feature type="region of interest" description="Disordered" evidence="1">
    <location>
        <begin position="1"/>
        <end position="27"/>
    </location>
</feature>
<dbReference type="Proteomes" id="UP000001861">
    <property type="component" value="Unassembled WGS sequence"/>
</dbReference>
<sequence>MAPSRTRSPSRRCGESVGSIPRPHPMFPNGVRRSARLVNAVNESRRHRQLRAETLQKIYSQQTFMGPILHKMNFETLMSFAATSRLATAMVQGEIKARLQRRLEKFIHRKDFARFMEELERHEGAIVGSTAYSLFAYGIPWSDSFYRRHMVPYNEVQPRDLNVVVPGEQAVPFIKALEGFGYRVRGTDIPREPYFGWAMLMATMVHSESRAEITVTYSRSNVTAVVLSSTNTYQMNMITASRLYCWWPELAYRNEGFQVDNRNRRMMPWNQNPMVDVFVNNSHWLNPCGMKCLAISRVTANDHRIGVFHYKGTGWTDDVVIADRDLDPLLQDRALCLRVRAECRNFYCSGWRPFHKRVW</sequence>
<evidence type="ECO:0000313" key="3">
    <source>
        <dbReference type="Proteomes" id="UP000001861"/>
    </source>
</evidence>